<comment type="caution">
    <text evidence="2">The sequence shown here is derived from an EMBL/GenBank/DDBJ whole genome shotgun (WGS) entry which is preliminary data.</text>
</comment>
<name>A0ABV1NZ95_9ACTN</name>
<gene>
    <name evidence="2" type="ORF">V6R90_11000</name>
</gene>
<keyword evidence="3" id="KW-1185">Reference proteome</keyword>
<evidence type="ECO:0000313" key="2">
    <source>
        <dbReference type="EMBL" id="MEQ7847807.1"/>
    </source>
</evidence>
<dbReference type="Proteomes" id="UP001482520">
    <property type="component" value="Unassembled WGS sequence"/>
</dbReference>
<protein>
    <submittedName>
        <fullName evidence="2">Uncharacterized protein</fullName>
    </submittedName>
</protein>
<accession>A0ABV1NZ95</accession>
<dbReference type="RefSeq" id="WP_349804703.1">
    <property type="nucleotide sequence ID" value="NZ_JBEGDP010000010.1"/>
</dbReference>
<organism evidence="2 3">
    <name type="scientific">Nocardioides kribbensis</name>
    <dbReference type="NCBI Taxonomy" id="305517"/>
    <lineage>
        <taxon>Bacteria</taxon>
        <taxon>Bacillati</taxon>
        <taxon>Actinomycetota</taxon>
        <taxon>Actinomycetes</taxon>
        <taxon>Propionibacteriales</taxon>
        <taxon>Nocardioidaceae</taxon>
        <taxon>Nocardioides</taxon>
    </lineage>
</organism>
<reference evidence="2 3" key="1">
    <citation type="submission" date="2024-02" db="EMBL/GenBank/DDBJ databases">
        <title>Full genome sequence of Nocardioides kribbensis.</title>
        <authorList>
            <person name="Poletto B.L."/>
            <person name="Silva G."/>
            <person name="Galante D."/>
            <person name="Campos K.R."/>
            <person name="Santos M.B.N."/>
            <person name="Sacchi C.T."/>
        </authorList>
    </citation>
    <scope>NUCLEOTIDE SEQUENCE [LARGE SCALE GENOMIC DNA]</scope>
    <source>
        <strain evidence="2 3">O4R</strain>
    </source>
</reference>
<proteinExistence type="predicted"/>
<evidence type="ECO:0000256" key="1">
    <source>
        <dbReference type="SAM" id="MobiDB-lite"/>
    </source>
</evidence>
<evidence type="ECO:0000313" key="3">
    <source>
        <dbReference type="Proteomes" id="UP001482520"/>
    </source>
</evidence>
<sequence>MSSLARGPAPDGPDEPDAGAVRGRRRGVGWRQVAHGLHVPVSAGDDDELAAWLLLVPPSGGLTHLTGAAARGWSLPPLPAGLPVVVCMGRRDVRPARPGLRTIRLARPRVEDVRGLRVAPALDVLLACACDLALLDLVVLVDAALREDASCLDGLADLTGRRGLPALRRAAALADAGAESVWESVLRVLHHVCGAEVASQHEVRDDSGLVARGDLWLVGTTVLHEYDGAHHREAPQHADDLRRDRRLARAGWSRRAYTSGDLVGRPGAVVRDVDLALGREHDPATVRAWTALLRESCFTPAGRQRLVERLALSPVGRAVECSVG</sequence>
<dbReference type="EMBL" id="JBEGDP010000010">
    <property type="protein sequence ID" value="MEQ7847807.1"/>
    <property type="molecule type" value="Genomic_DNA"/>
</dbReference>
<feature type="region of interest" description="Disordered" evidence="1">
    <location>
        <begin position="1"/>
        <end position="22"/>
    </location>
</feature>